<dbReference type="InterPro" id="IPR013520">
    <property type="entry name" value="Ribonucl_H"/>
</dbReference>
<evidence type="ECO:0000256" key="4">
    <source>
        <dbReference type="ARBA" id="ARBA00022801"/>
    </source>
</evidence>
<reference evidence="10" key="1">
    <citation type="journal article" date="2015" name="J. Med. Entomol.">
        <title>A Deep Insight Into the Sialotranscriptome of the Chagas Disease Vector, Panstrongylus megistus (Hemiptera: Heteroptera).</title>
        <authorList>
            <person name="Ribeiro J.M."/>
            <person name="Schwarz A."/>
            <person name="Francischetti I.M."/>
        </authorList>
    </citation>
    <scope>NUCLEOTIDE SEQUENCE</scope>
    <source>
        <tissue evidence="10">Salivary glands</tissue>
    </source>
</reference>
<dbReference type="InterPro" id="IPR036397">
    <property type="entry name" value="RNaseH_sf"/>
</dbReference>
<keyword evidence="2" id="KW-0540">Nuclease</keyword>
<evidence type="ECO:0000313" key="10">
    <source>
        <dbReference type="EMBL" id="JAC86579.1"/>
    </source>
</evidence>
<feature type="domain" description="Exonuclease" evidence="9">
    <location>
        <begin position="6"/>
        <end position="284"/>
    </location>
</feature>
<proteinExistence type="evidence at transcript level"/>
<evidence type="ECO:0000256" key="3">
    <source>
        <dbReference type="ARBA" id="ARBA00022723"/>
    </source>
</evidence>
<dbReference type="InterPro" id="IPR040393">
    <property type="entry name" value="TREX1/2"/>
</dbReference>
<keyword evidence="3" id="KW-0479">Metal-binding</keyword>
<evidence type="ECO:0000256" key="7">
    <source>
        <dbReference type="ARBA" id="ARBA00025769"/>
    </source>
</evidence>
<dbReference type="PANTHER" id="PTHR13058">
    <property type="entry name" value="THREE PRIME REPAIR EXONUCLEASE 1, 2"/>
    <property type="match status" value="1"/>
</dbReference>
<dbReference type="SUPFAM" id="SSF53098">
    <property type="entry name" value="Ribonuclease H-like"/>
    <property type="match status" value="1"/>
</dbReference>
<organism evidence="10">
    <name type="scientific">Panstrongylus megistus</name>
    <dbReference type="NCBI Taxonomy" id="65343"/>
    <lineage>
        <taxon>Eukaryota</taxon>
        <taxon>Metazoa</taxon>
        <taxon>Ecdysozoa</taxon>
        <taxon>Arthropoda</taxon>
        <taxon>Hexapoda</taxon>
        <taxon>Insecta</taxon>
        <taxon>Pterygota</taxon>
        <taxon>Neoptera</taxon>
        <taxon>Paraneoptera</taxon>
        <taxon>Hemiptera</taxon>
        <taxon>Heteroptera</taxon>
        <taxon>Panheteroptera</taxon>
        <taxon>Cimicomorpha</taxon>
        <taxon>Reduviidae</taxon>
        <taxon>Triatominae</taxon>
        <taxon>Panstrongylus</taxon>
    </lineage>
</organism>
<evidence type="ECO:0000256" key="8">
    <source>
        <dbReference type="SAM" id="MobiDB-lite"/>
    </source>
</evidence>
<dbReference type="InterPro" id="IPR012337">
    <property type="entry name" value="RNaseH-like_sf"/>
</dbReference>
<evidence type="ECO:0000256" key="6">
    <source>
        <dbReference type="ARBA" id="ARBA00022842"/>
    </source>
</evidence>
<protein>
    <submittedName>
        <fullName evidence="10">Putative three prime repair exonuclease 1</fullName>
    </submittedName>
</protein>
<evidence type="ECO:0000256" key="2">
    <source>
        <dbReference type="ARBA" id="ARBA00022722"/>
    </source>
</evidence>
<keyword evidence="6" id="KW-0460">Magnesium</keyword>
<dbReference type="GO" id="GO:0008296">
    <property type="term" value="F:3'-5'-DNA exonuclease activity"/>
    <property type="evidence" value="ECO:0007669"/>
    <property type="project" value="TreeGrafter"/>
</dbReference>
<evidence type="ECO:0000259" key="9">
    <source>
        <dbReference type="SMART" id="SM00479"/>
    </source>
</evidence>
<comment type="cofactor">
    <cofactor evidence="1">
        <name>Mg(2+)</name>
        <dbReference type="ChEBI" id="CHEBI:18420"/>
    </cofactor>
</comment>
<keyword evidence="5 10" id="KW-0269">Exonuclease</keyword>
<dbReference type="AlphaFoldDB" id="A0A069DYI9"/>
<dbReference type="GO" id="GO:0046872">
    <property type="term" value="F:metal ion binding"/>
    <property type="evidence" value="ECO:0007669"/>
    <property type="project" value="UniProtKB-KW"/>
</dbReference>
<dbReference type="GO" id="GO:0006308">
    <property type="term" value="P:DNA catabolic process"/>
    <property type="evidence" value="ECO:0007669"/>
    <property type="project" value="TreeGrafter"/>
</dbReference>
<feature type="region of interest" description="Disordered" evidence="8">
    <location>
        <begin position="172"/>
        <end position="232"/>
    </location>
</feature>
<dbReference type="PANTHER" id="PTHR13058:SF19">
    <property type="entry name" value="LD40940P"/>
    <property type="match status" value="1"/>
</dbReference>
<name>A0A069DYI9_9HEMI</name>
<dbReference type="Gene3D" id="3.30.420.10">
    <property type="entry name" value="Ribonuclease H-like superfamily/Ribonuclease H"/>
    <property type="match status" value="1"/>
</dbReference>
<keyword evidence="4" id="KW-0378">Hydrolase</keyword>
<evidence type="ECO:0000256" key="1">
    <source>
        <dbReference type="ARBA" id="ARBA00001946"/>
    </source>
</evidence>
<comment type="similarity">
    <text evidence="7">Belongs to the exonuclease superfamily. TREX family.</text>
</comment>
<dbReference type="GO" id="GO:0005737">
    <property type="term" value="C:cytoplasm"/>
    <property type="evidence" value="ECO:0007669"/>
    <property type="project" value="TreeGrafter"/>
</dbReference>
<accession>A0A069DYI9</accession>
<sequence>MEPIASYVLLDVETTGLQGSHYGRTKITEICLIGVIKKQFKIQKKSEINSRPVLEIPRVVNKLTMCFQPEKYLSPMSEENSGLHNELLEELKPFNSEFCDMLINFVNSLPKPVCLLAHNGIKHDFPLLLAHTKILGKPLPDDVLCADTLPAFTELRKNNDYSWETHGVITCSNREPTPSEIIDLTEEEDKDEKKDQNEPKTPRRITQSHCPPLKEKNSTGNFEPTTPDKASVKKNLNELTEAPNRLKSVYHYLFKENIPKEHTAEGDTEAMLKCIAAFGEQFHIWVQENYIHLNEIQKCW</sequence>
<feature type="compositionally biased region" description="Basic and acidic residues" evidence="8">
    <location>
        <begin position="191"/>
        <end position="201"/>
    </location>
</feature>
<dbReference type="SMART" id="SM00479">
    <property type="entry name" value="EXOIII"/>
    <property type="match status" value="1"/>
</dbReference>
<evidence type="ECO:0000256" key="5">
    <source>
        <dbReference type="ARBA" id="ARBA00022839"/>
    </source>
</evidence>
<dbReference type="EMBL" id="GBGD01002310">
    <property type="protein sequence ID" value="JAC86579.1"/>
    <property type="molecule type" value="mRNA"/>
</dbReference>
<dbReference type="GO" id="GO:0003676">
    <property type="term" value="F:nucleic acid binding"/>
    <property type="evidence" value="ECO:0007669"/>
    <property type="project" value="InterPro"/>
</dbReference>